<keyword evidence="2" id="KW-1185">Reference proteome</keyword>
<name>A0ACC2FH49_DALPE</name>
<proteinExistence type="predicted"/>
<dbReference type="EMBL" id="CM055755">
    <property type="protein sequence ID" value="KAJ7990667.1"/>
    <property type="molecule type" value="Genomic_DNA"/>
</dbReference>
<accession>A0ACC2FH49</accession>
<organism evidence="1 2">
    <name type="scientific">Dallia pectoralis</name>
    <name type="common">Alaska blackfish</name>
    <dbReference type="NCBI Taxonomy" id="75939"/>
    <lineage>
        <taxon>Eukaryota</taxon>
        <taxon>Metazoa</taxon>
        <taxon>Chordata</taxon>
        <taxon>Craniata</taxon>
        <taxon>Vertebrata</taxon>
        <taxon>Euteleostomi</taxon>
        <taxon>Actinopterygii</taxon>
        <taxon>Neopterygii</taxon>
        <taxon>Teleostei</taxon>
        <taxon>Protacanthopterygii</taxon>
        <taxon>Esociformes</taxon>
        <taxon>Umbridae</taxon>
        <taxon>Dallia</taxon>
    </lineage>
</organism>
<evidence type="ECO:0000313" key="2">
    <source>
        <dbReference type="Proteomes" id="UP001157502"/>
    </source>
</evidence>
<dbReference type="Proteomes" id="UP001157502">
    <property type="component" value="Chromosome 28"/>
</dbReference>
<evidence type="ECO:0000313" key="1">
    <source>
        <dbReference type="EMBL" id="KAJ7990667.1"/>
    </source>
</evidence>
<sequence>MFGFFSEELKHPLNDLANHYHRFPDAPSSALIVLRREIPGCDGGTMSAVLPNPHGSARPRPAAQTSVHHSTSLRAFSLQKGQSPLWKLGNLTMW</sequence>
<protein>
    <submittedName>
        <fullName evidence="1">Uncharacterized protein</fullName>
    </submittedName>
</protein>
<comment type="caution">
    <text evidence="1">The sequence shown here is derived from an EMBL/GenBank/DDBJ whole genome shotgun (WGS) entry which is preliminary data.</text>
</comment>
<gene>
    <name evidence="1" type="ORF">DPEC_G00302770</name>
</gene>
<reference evidence="1" key="1">
    <citation type="submission" date="2021-05" db="EMBL/GenBank/DDBJ databases">
        <authorList>
            <person name="Pan Q."/>
            <person name="Jouanno E."/>
            <person name="Zahm M."/>
            <person name="Klopp C."/>
            <person name="Cabau C."/>
            <person name="Louis A."/>
            <person name="Berthelot C."/>
            <person name="Parey E."/>
            <person name="Roest Crollius H."/>
            <person name="Montfort J."/>
            <person name="Robinson-Rechavi M."/>
            <person name="Bouchez O."/>
            <person name="Lampietro C."/>
            <person name="Lopez Roques C."/>
            <person name="Donnadieu C."/>
            <person name="Postlethwait J."/>
            <person name="Bobe J."/>
            <person name="Dillon D."/>
            <person name="Chandos A."/>
            <person name="von Hippel F."/>
            <person name="Guiguen Y."/>
        </authorList>
    </citation>
    <scope>NUCLEOTIDE SEQUENCE</scope>
    <source>
        <strain evidence="1">YG-Jan2019</strain>
    </source>
</reference>